<evidence type="ECO:0000259" key="1">
    <source>
        <dbReference type="Pfam" id="PF12804"/>
    </source>
</evidence>
<keyword evidence="3" id="KW-1185">Reference proteome</keyword>
<dbReference type="Gene3D" id="3.90.550.10">
    <property type="entry name" value="Spore Coat Polysaccharide Biosynthesis Protein SpsA, Chain A"/>
    <property type="match status" value="1"/>
</dbReference>
<dbReference type="InterPro" id="IPR029044">
    <property type="entry name" value="Nucleotide-diphossugar_trans"/>
</dbReference>
<dbReference type="EMBL" id="WAJR01000002">
    <property type="protein sequence ID" value="KAB1642502.1"/>
    <property type="molecule type" value="Genomic_DNA"/>
</dbReference>
<dbReference type="OrthoDB" id="9800709at2"/>
<dbReference type="GeneID" id="98657172"/>
<organism evidence="2 3">
    <name type="scientific">Ellagibacter isourolithinifaciens</name>
    <dbReference type="NCBI Taxonomy" id="2137581"/>
    <lineage>
        <taxon>Bacteria</taxon>
        <taxon>Bacillati</taxon>
        <taxon>Actinomycetota</taxon>
        <taxon>Coriobacteriia</taxon>
        <taxon>Eggerthellales</taxon>
        <taxon>Eggerthellaceae</taxon>
        <taxon>Ellagibacter</taxon>
    </lineage>
</organism>
<name>A0A6N6NNY1_9ACTN</name>
<dbReference type="Pfam" id="PF12804">
    <property type="entry name" value="NTP_transf_3"/>
    <property type="match status" value="1"/>
</dbReference>
<accession>A0A6N6NNY1</accession>
<evidence type="ECO:0000313" key="2">
    <source>
        <dbReference type="EMBL" id="KAB1642502.1"/>
    </source>
</evidence>
<gene>
    <name evidence="2" type="ORF">F8C90_01995</name>
</gene>
<dbReference type="Proteomes" id="UP000468668">
    <property type="component" value="Unassembled WGS sequence"/>
</dbReference>
<keyword evidence="2" id="KW-0808">Transferase</keyword>
<evidence type="ECO:0000313" key="3">
    <source>
        <dbReference type="Proteomes" id="UP000468668"/>
    </source>
</evidence>
<dbReference type="SUPFAM" id="SSF53448">
    <property type="entry name" value="Nucleotide-diphospho-sugar transferases"/>
    <property type="match status" value="1"/>
</dbReference>
<reference evidence="2 3" key="1">
    <citation type="submission" date="2019-09" db="EMBL/GenBank/DDBJ databases">
        <title>Whole genome shotgun sequencing (WGS) of Ellagibacter isourolithinifaciens DSM 104140(T) and Adlercreutzia muris DSM 29508(T).</title>
        <authorList>
            <person name="Stoll D.A."/>
            <person name="Danylec N."/>
            <person name="Huch M."/>
        </authorList>
    </citation>
    <scope>NUCLEOTIDE SEQUENCE [LARGE SCALE GENOMIC DNA]</scope>
    <source>
        <strain evidence="2 3">DSM 104140</strain>
    </source>
</reference>
<comment type="caution">
    <text evidence="2">The sequence shown here is derived from an EMBL/GenBank/DDBJ whole genome shotgun (WGS) entry which is preliminary data.</text>
</comment>
<protein>
    <submittedName>
        <fullName evidence="2">Nucleotidyltransferase family protein</fullName>
    </submittedName>
</protein>
<dbReference type="RefSeq" id="WP_158048769.1">
    <property type="nucleotide sequence ID" value="NZ_WAJR01000002.1"/>
</dbReference>
<sequence>MTHSACRPQTKHGCIIMASGTSTRFGTNKLIAELGGVPLIQHVLRATGGLYARRVVVTRHSDVARLCDMRGIEVVLHDEPLRNDTVRLGMEKMADCDTVTFVQGDQPLVSANSLAALLRGAEGHPDCIWRASFRGTPGAPVLFPSWSFDELRSLPPGKGGGVVAKAHKERVRTIEVSSKWELFDVDTPDDLQTLQAHLENGLK</sequence>
<dbReference type="CDD" id="cd04182">
    <property type="entry name" value="GT_2_like_f"/>
    <property type="match status" value="1"/>
</dbReference>
<dbReference type="PANTHER" id="PTHR43777">
    <property type="entry name" value="MOLYBDENUM COFACTOR CYTIDYLYLTRANSFERASE"/>
    <property type="match status" value="1"/>
</dbReference>
<feature type="domain" description="MobA-like NTP transferase" evidence="1">
    <location>
        <begin position="14"/>
        <end position="167"/>
    </location>
</feature>
<dbReference type="PANTHER" id="PTHR43777:SF1">
    <property type="entry name" value="MOLYBDENUM COFACTOR CYTIDYLYLTRANSFERASE"/>
    <property type="match status" value="1"/>
</dbReference>
<dbReference type="GO" id="GO:0016779">
    <property type="term" value="F:nucleotidyltransferase activity"/>
    <property type="evidence" value="ECO:0007669"/>
    <property type="project" value="UniProtKB-ARBA"/>
</dbReference>
<dbReference type="AlphaFoldDB" id="A0A6N6NNY1"/>
<dbReference type="InterPro" id="IPR025877">
    <property type="entry name" value="MobA-like_NTP_Trfase"/>
</dbReference>
<proteinExistence type="predicted"/>